<keyword evidence="1 3" id="KW-0853">WD repeat</keyword>
<name>A0ABN9FDB5_9NEOB</name>
<evidence type="ECO:0000313" key="5">
    <source>
        <dbReference type="EMBL" id="CAI9594075.1"/>
    </source>
</evidence>
<sequence length="359" mass="39083">MRSFITQGSSETLVTINQNLIIGTHGWLPYDKSISNYFTFTKDQTVTNQKTQRFVSGPFAPGLVIISKLFVVSHDGKVLFSGGHWDNSIRVTSLTKGKVIGQHIRHMDIVTCLATDYCGIHLISGSRDATCMIWQISQQGGVSGDLSAKPLQILYGHTDEISSVAISTELDMAVSGARDGIVIIHTIRRGQYMRTLKPPSDSTLVMTIPNIAVSEDGHIVIHSSLEGKATLKNRNSLHLYSVNGKYLGSESLKEQILDMCVTGENIVTGSRQGLLSIRDLYSLSLSVAPLIMRVPIHCVSVTKENSHILVGLEDGKLIIVGVGKPAEAKSGQISRKLFGSSRRLSQISSGETEYNTQDS</sequence>
<comment type="caution">
    <text evidence="5">The sequence shown here is derived from an EMBL/GenBank/DDBJ whole genome shotgun (WGS) entry which is preliminary data.</text>
</comment>
<dbReference type="InterPro" id="IPR046851">
    <property type="entry name" value="NBCH_WD40"/>
</dbReference>
<dbReference type="PROSITE" id="PS50082">
    <property type="entry name" value="WD_REPEATS_2"/>
    <property type="match status" value="1"/>
</dbReference>
<accession>A0ABN9FDB5</accession>
<dbReference type="InterPro" id="IPR050865">
    <property type="entry name" value="BEACH_Domain"/>
</dbReference>
<organism evidence="5 6">
    <name type="scientific">Staurois parvus</name>
    <dbReference type="NCBI Taxonomy" id="386267"/>
    <lineage>
        <taxon>Eukaryota</taxon>
        <taxon>Metazoa</taxon>
        <taxon>Chordata</taxon>
        <taxon>Craniata</taxon>
        <taxon>Vertebrata</taxon>
        <taxon>Euteleostomi</taxon>
        <taxon>Amphibia</taxon>
        <taxon>Batrachia</taxon>
        <taxon>Anura</taxon>
        <taxon>Neobatrachia</taxon>
        <taxon>Ranoidea</taxon>
        <taxon>Ranidae</taxon>
        <taxon>Staurois</taxon>
    </lineage>
</organism>
<evidence type="ECO:0000259" key="4">
    <source>
        <dbReference type="Pfam" id="PF20426"/>
    </source>
</evidence>
<proteinExistence type="predicted"/>
<dbReference type="PANTHER" id="PTHR13743">
    <property type="entry name" value="BEIGE/BEACH-RELATED"/>
    <property type="match status" value="1"/>
</dbReference>
<feature type="repeat" description="WD" evidence="3">
    <location>
        <begin position="154"/>
        <end position="195"/>
    </location>
</feature>
<dbReference type="SUPFAM" id="SSF50978">
    <property type="entry name" value="WD40 repeat-like"/>
    <property type="match status" value="1"/>
</dbReference>
<evidence type="ECO:0000256" key="3">
    <source>
        <dbReference type="PROSITE-ProRule" id="PRU00221"/>
    </source>
</evidence>
<keyword evidence="2" id="KW-0677">Repeat</keyword>
<dbReference type="SMART" id="SM00320">
    <property type="entry name" value="WD40"/>
    <property type="match status" value="3"/>
</dbReference>
<keyword evidence="6" id="KW-1185">Reference proteome</keyword>
<dbReference type="Pfam" id="PF20426">
    <property type="entry name" value="NBCH_WD40"/>
    <property type="match status" value="1"/>
</dbReference>
<reference evidence="5" key="1">
    <citation type="submission" date="2023-05" db="EMBL/GenBank/DDBJ databases">
        <authorList>
            <person name="Stuckert A."/>
        </authorList>
    </citation>
    <scope>NUCLEOTIDE SEQUENCE</scope>
</reference>
<evidence type="ECO:0000313" key="6">
    <source>
        <dbReference type="Proteomes" id="UP001162483"/>
    </source>
</evidence>
<feature type="domain" description="Neurobeachin beta-propeller" evidence="4">
    <location>
        <begin position="11"/>
        <end position="327"/>
    </location>
</feature>
<protein>
    <recommendedName>
        <fullName evidence="4">Neurobeachin beta-propeller domain-containing protein</fullName>
    </recommendedName>
</protein>
<dbReference type="InterPro" id="IPR015943">
    <property type="entry name" value="WD40/YVTN_repeat-like_dom_sf"/>
</dbReference>
<dbReference type="EMBL" id="CATNWA010016616">
    <property type="protein sequence ID" value="CAI9594075.1"/>
    <property type="molecule type" value="Genomic_DNA"/>
</dbReference>
<gene>
    <name evidence="5" type="ORF">SPARVUS_LOCUS11668722</name>
</gene>
<dbReference type="Proteomes" id="UP001162483">
    <property type="component" value="Unassembled WGS sequence"/>
</dbReference>
<dbReference type="InterPro" id="IPR036322">
    <property type="entry name" value="WD40_repeat_dom_sf"/>
</dbReference>
<evidence type="ECO:0000256" key="1">
    <source>
        <dbReference type="ARBA" id="ARBA00022574"/>
    </source>
</evidence>
<dbReference type="Gene3D" id="2.130.10.10">
    <property type="entry name" value="YVTN repeat-like/Quinoprotein amine dehydrogenase"/>
    <property type="match status" value="1"/>
</dbReference>
<evidence type="ECO:0000256" key="2">
    <source>
        <dbReference type="ARBA" id="ARBA00022737"/>
    </source>
</evidence>
<dbReference type="PANTHER" id="PTHR13743:SF115">
    <property type="entry name" value="NEUROBEACHIN-LIKE PROTEIN 1"/>
    <property type="match status" value="1"/>
</dbReference>
<dbReference type="InterPro" id="IPR001680">
    <property type="entry name" value="WD40_rpt"/>
</dbReference>